<dbReference type="AlphaFoldDB" id="A0A9Q0FEJ5"/>
<comment type="caution">
    <text evidence="2">The sequence shown here is derived from an EMBL/GenBank/DDBJ whole genome shotgun (WGS) entry which is preliminary data.</text>
</comment>
<feature type="region of interest" description="Disordered" evidence="1">
    <location>
        <begin position="111"/>
        <end position="132"/>
    </location>
</feature>
<sequence length="184" mass="20388">QFFSSSSSNPPRRRPCNKPPSSSVLLAHDRRSHALFPPTSSSSIRLHRLLHRVFAADASPSTHHHLTRRLLPSNLYLCLRPPASPGSAAITGGPSSSRLSPLLLSFPSLLPSPRRPPLQQLATRRPRPSPPHLPLPFAVTANWFPSRDRRRNRSHRLPSLSQQRATATFTSAFVTDNVEIDTVV</sequence>
<name>A0A9Q0FEJ5_9ROSI</name>
<keyword evidence="3" id="KW-1185">Reference proteome</keyword>
<dbReference type="EMBL" id="JAKUCV010006063">
    <property type="protein sequence ID" value="KAJ4828861.1"/>
    <property type="molecule type" value="Genomic_DNA"/>
</dbReference>
<proteinExistence type="predicted"/>
<gene>
    <name evidence="2" type="ORF">Tsubulata_023184</name>
</gene>
<evidence type="ECO:0000256" key="1">
    <source>
        <dbReference type="SAM" id="MobiDB-lite"/>
    </source>
</evidence>
<organism evidence="2 3">
    <name type="scientific">Turnera subulata</name>
    <dbReference type="NCBI Taxonomy" id="218843"/>
    <lineage>
        <taxon>Eukaryota</taxon>
        <taxon>Viridiplantae</taxon>
        <taxon>Streptophyta</taxon>
        <taxon>Embryophyta</taxon>
        <taxon>Tracheophyta</taxon>
        <taxon>Spermatophyta</taxon>
        <taxon>Magnoliopsida</taxon>
        <taxon>eudicotyledons</taxon>
        <taxon>Gunneridae</taxon>
        <taxon>Pentapetalae</taxon>
        <taxon>rosids</taxon>
        <taxon>fabids</taxon>
        <taxon>Malpighiales</taxon>
        <taxon>Passifloraceae</taxon>
        <taxon>Turnera</taxon>
    </lineage>
</organism>
<accession>A0A9Q0FEJ5</accession>
<reference evidence="2" key="1">
    <citation type="submission" date="2022-02" db="EMBL/GenBank/DDBJ databases">
        <authorList>
            <person name="Henning P.M."/>
            <person name="McCubbin A.G."/>
            <person name="Shore J.S."/>
        </authorList>
    </citation>
    <scope>NUCLEOTIDE SEQUENCE</scope>
    <source>
        <strain evidence="2">F60SS</strain>
        <tissue evidence="2">Leaves</tissue>
    </source>
</reference>
<feature type="non-terminal residue" evidence="2">
    <location>
        <position position="184"/>
    </location>
</feature>
<feature type="compositionally biased region" description="Low complexity" evidence="1">
    <location>
        <begin position="1"/>
        <end position="10"/>
    </location>
</feature>
<feature type="region of interest" description="Disordered" evidence="1">
    <location>
        <begin position="1"/>
        <end position="24"/>
    </location>
</feature>
<dbReference type="Proteomes" id="UP001141552">
    <property type="component" value="Unassembled WGS sequence"/>
</dbReference>
<evidence type="ECO:0000313" key="2">
    <source>
        <dbReference type="EMBL" id="KAJ4828861.1"/>
    </source>
</evidence>
<evidence type="ECO:0000313" key="3">
    <source>
        <dbReference type="Proteomes" id="UP001141552"/>
    </source>
</evidence>
<reference evidence="2" key="2">
    <citation type="journal article" date="2023" name="Plants (Basel)">
        <title>Annotation of the Turnera subulata (Passifloraceae) Draft Genome Reveals the S-Locus Evolved after the Divergence of Turneroideae from Passifloroideae in a Stepwise Manner.</title>
        <authorList>
            <person name="Henning P.M."/>
            <person name="Roalson E.H."/>
            <person name="Mir W."/>
            <person name="McCubbin A.G."/>
            <person name="Shore J.S."/>
        </authorList>
    </citation>
    <scope>NUCLEOTIDE SEQUENCE</scope>
    <source>
        <strain evidence="2">F60SS</strain>
    </source>
</reference>
<protein>
    <submittedName>
        <fullName evidence="2">Uncharacterized protein</fullName>
    </submittedName>
</protein>